<reference evidence="1 2" key="1">
    <citation type="journal article" date="2016" name="Mol. Biol. Evol.">
        <title>Comparative Genomics of Early-Diverging Mushroom-Forming Fungi Provides Insights into the Origins of Lignocellulose Decay Capabilities.</title>
        <authorList>
            <person name="Nagy L.G."/>
            <person name="Riley R."/>
            <person name="Tritt A."/>
            <person name="Adam C."/>
            <person name="Daum C."/>
            <person name="Floudas D."/>
            <person name="Sun H."/>
            <person name="Yadav J.S."/>
            <person name="Pangilinan J."/>
            <person name="Larsson K.H."/>
            <person name="Matsuura K."/>
            <person name="Barry K."/>
            <person name="Labutti K."/>
            <person name="Kuo R."/>
            <person name="Ohm R.A."/>
            <person name="Bhattacharya S.S."/>
            <person name="Shirouzu T."/>
            <person name="Yoshinaga Y."/>
            <person name="Martin F.M."/>
            <person name="Grigoriev I.V."/>
            <person name="Hibbett D.S."/>
        </authorList>
    </citation>
    <scope>NUCLEOTIDE SEQUENCE [LARGE SCALE GENOMIC DNA]</scope>
    <source>
        <strain evidence="1 2">HHB12029</strain>
    </source>
</reference>
<dbReference type="AlphaFoldDB" id="A0A165IUQ5"/>
<organism evidence="1 2">
    <name type="scientific">Exidia glandulosa HHB12029</name>
    <dbReference type="NCBI Taxonomy" id="1314781"/>
    <lineage>
        <taxon>Eukaryota</taxon>
        <taxon>Fungi</taxon>
        <taxon>Dikarya</taxon>
        <taxon>Basidiomycota</taxon>
        <taxon>Agaricomycotina</taxon>
        <taxon>Agaricomycetes</taxon>
        <taxon>Auriculariales</taxon>
        <taxon>Exidiaceae</taxon>
        <taxon>Exidia</taxon>
    </lineage>
</organism>
<accession>A0A165IUQ5</accession>
<evidence type="ECO:0000313" key="1">
    <source>
        <dbReference type="EMBL" id="KZV93901.1"/>
    </source>
</evidence>
<dbReference type="InParanoid" id="A0A165IUQ5"/>
<proteinExistence type="predicted"/>
<keyword evidence="2" id="KW-1185">Reference proteome</keyword>
<name>A0A165IUQ5_EXIGL</name>
<gene>
    <name evidence="1" type="ORF">EXIGLDRAFT_31949</name>
</gene>
<protein>
    <submittedName>
        <fullName evidence="1">Uncharacterized protein</fullName>
    </submittedName>
</protein>
<dbReference type="EMBL" id="KV425982">
    <property type="protein sequence ID" value="KZV93901.1"/>
    <property type="molecule type" value="Genomic_DNA"/>
</dbReference>
<dbReference type="Proteomes" id="UP000077266">
    <property type="component" value="Unassembled WGS sequence"/>
</dbReference>
<sequence>MHTYLLSVRLPPTANAARSRSPLDGTRQLRLTRLVEPHSLQEAVHARDSARTRTGTQLSRELLQEGEERLAILAALRRRRLRRLHRPRLPPSNDDLVAAGTVVKEICLNADGKTGCFEILGDSQHDSCFTVPRPIGNNVAARGFVFSSSDHLTVTTTEAAPTAAANITIETDKG</sequence>
<evidence type="ECO:0000313" key="2">
    <source>
        <dbReference type="Proteomes" id="UP000077266"/>
    </source>
</evidence>